<gene>
    <name evidence="4" type="ORF">SAMN05444362_101140</name>
</gene>
<evidence type="ECO:0000313" key="5">
    <source>
        <dbReference type="Proteomes" id="UP000184480"/>
    </source>
</evidence>
<evidence type="ECO:0000259" key="2">
    <source>
        <dbReference type="Pfam" id="PF01370"/>
    </source>
</evidence>
<reference evidence="5" key="1">
    <citation type="submission" date="2016-11" db="EMBL/GenBank/DDBJ databases">
        <authorList>
            <person name="Varghese N."/>
            <person name="Submissions S."/>
        </authorList>
    </citation>
    <scope>NUCLEOTIDE SEQUENCE [LARGE SCALE GENOMIC DNA]</scope>
    <source>
        <strain evidence="5">DSM 27370</strain>
    </source>
</reference>
<evidence type="ECO:0000256" key="1">
    <source>
        <dbReference type="ARBA" id="ARBA00009353"/>
    </source>
</evidence>
<dbReference type="AlphaFoldDB" id="A0A1M4SSL4"/>
<dbReference type="InterPro" id="IPR036291">
    <property type="entry name" value="NAD(P)-bd_dom_sf"/>
</dbReference>
<feature type="domain" description="NAD-dependent epimerase/dehydratase" evidence="2">
    <location>
        <begin position="3"/>
        <end position="201"/>
    </location>
</feature>
<dbReference type="OrthoDB" id="329806at2"/>
<dbReference type="NCBIfam" id="TIGR01777">
    <property type="entry name" value="yfcH"/>
    <property type="match status" value="1"/>
</dbReference>
<dbReference type="Gene3D" id="3.40.50.720">
    <property type="entry name" value="NAD(P)-binding Rossmann-like Domain"/>
    <property type="match status" value="1"/>
</dbReference>
<dbReference type="InterPro" id="IPR010099">
    <property type="entry name" value="SDR39U1"/>
</dbReference>
<dbReference type="RefSeq" id="WP_157257459.1">
    <property type="nucleotide sequence ID" value="NZ_BBXL01000001.1"/>
</dbReference>
<evidence type="ECO:0000313" key="4">
    <source>
        <dbReference type="EMBL" id="SHE35176.1"/>
    </source>
</evidence>
<sequence>MKIAISGSTGFIGTYLSNYFESRGHTIIPIGRRELSDGHESLLSGILEQADMVVNLAGASINKKWTEAYKQELYSSRIKTTQKIVDAINKSSHKPRLLISASAVGYYHSEGLHNEYEFTKGNGFLSDLCEYWETEAKKVSPEVRLCITRFGVVLASEGGAFKKLAFPAKVGLRAVFGSGKQPFPWIDIADLARSIEYIVYNNEITGTVNLVSPKIISHEEFIRCVSKHYRGILPLRVPACLLQFMMGEMATFLTEGQSVEPKVLNDSRFTFKSRTVSEFCSNLLY</sequence>
<dbReference type="Proteomes" id="UP000184480">
    <property type="component" value="Unassembled WGS sequence"/>
</dbReference>
<protein>
    <submittedName>
        <fullName evidence="4">TIGR01777 family protein</fullName>
    </submittedName>
</protein>
<proteinExistence type="inferred from homology"/>
<dbReference type="PANTHER" id="PTHR11092">
    <property type="entry name" value="SUGAR NUCLEOTIDE EPIMERASE RELATED"/>
    <property type="match status" value="1"/>
</dbReference>
<accession>A0A1M4SSL4</accession>
<name>A0A1M4SSL4_9BACT</name>
<feature type="domain" description="DUF1731" evidence="3">
    <location>
        <begin position="237"/>
        <end position="282"/>
    </location>
</feature>
<organism evidence="4 5">
    <name type="scientific">Dysgonomonas macrotermitis</name>
    <dbReference type="NCBI Taxonomy" id="1346286"/>
    <lineage>
        <taxon>Bacteria</taxon>
        <taxon>Pseudomonadati</taxon>
        <taxon>Bacteroidota</taxon>
        <taxon>Bacteroidia</taxon>
        <taxon>Bacteroidales</taxon>
        <taxon>Dysgonomonadaceae</taxon>
        <taxon>Dysgonomonas</taxon>
    </lineage>
</organism>
<dbReference type="Pfam" id="PF08338">
    <property type="entry name" value="DUF1731"/>
    <property type="match status" value="1"/>
</dbReference>
<dbReference type="Pfam" id="PF01370">
    <property type="entry name" value="Epimerase"/>
    <property type="match status" value="1"/>
</dbReference>
<comment type="similarity">
    <text evidence="1">Belongs to the NAD(P)-dependent epimerase/dehydratase family. SDR39U1 subfamily.</text>
</comment>
<dbReference type="InterPro" id="IPR001509">
    <property type="entry name" value="Epimerase_deHydtase"/>
</dbReference>
<dbReference type="EMBL" id="FQUC01000001">
    <property type="protein sequence ID" value="SHE35176.1"/>
    <property type="molecule type" value="Genomic_DNA"/>
</dbReference>
<dbReference type="STRING" id="1346286.SAMN05444362_101140"/>
<keyword evidence="5" id="KW-1185">Reference proteome</keyword>
<dbReference type="PANTHER" id="PTHR11092:SF0">
    <property type="entry name" value="EPIMERASE FAMILY PROTEIN SDR39U1"/>
    <property type="match status" value="1"/>
</dbReference>
<evidence type="ECO:0000259" key="3">
    <source>
        <dbReference type="Pfam" id="PF08338"/>
    </source>
</evidence>
<dbReference type="SUPFAM" id="SSF51735">
    <property type="entry name" value="NAD(P)-binding Rossmann-fold domains"/>
    <property type="match status" value="1"/>
</dbReference>
<dbReference type="InterPro" id="IPR013549">
    <property type="entry name" value="DUF1731"/>
</dbReference>